<reference evidence="3" key="1">
    <citation type="journal article" date="2017" name="J. Microbiol. Biotechnol.">
        <title>Genome Sequences of Spinach Deltapartitivirus 1, Spinach Amalgavirus 1, and Spinach Latent Virus Identified in Spinach Transcriptome.</title>
        <authorList>
            <person name="Park D."/>
            <person name="Hahn Y."/>
        </authorList>
    </citation>
    <scope>NUCLEOTIDE SEQUENCE [LARGE SCALE GENOMIC DNA]</scope>
    <source>
        <strain evidence="3">SRP059420</strain>
    </source>
</reference>
<feature type="coiled-coil region" evidence="1">
    <location>
        <begin position="150"/>
        <end position="188"/>
    </location>
</feature>
<evidence type="ECO:0000256" key="1">
    <source>
        <dbReference type="SAM" id="Coils"/>
    </source>
</evidence>
<dbReference type="GO" id="GO:0019028">
    <property type="term" value="C:viral capsid"/>
    <property type="evidence" value="ECO:0007669"/>
    <property type="project" value="UniProtKB-KW"/>
</dbReference>
<organism evidence="3">
    <name type="scientific">Spinach amalgavirus 1</name>
    <dbReference type="NCBI Taxonomy" id="1985164"/>
    <lineage>
        <taxon>Viruses</taxon>
        <taxon>Riboviria</taxon>
        <taxon>Orthornavirae</taxon>
        <taxon>Pisuviricota</taxon>
        <taxon>Duplopiviricetes</taxon>
        <taxon>Durnavirales</taxon>
        <taxon>Amalgaviridae</taxon>
        <taxon>Amalgavirus</taxon>
        <taxon>Amalgavirus spinaciae</taxon>
    </lineage>
</organism>
<feature type="region of interest" description="Disordered" evidence="2">
    <location>
        <begin position="306"/>
        <end position="387"/>
    </location>
</feature>
<accession>A0A1W6S3T3</accession>
<keyword evidence="1" id="KW-0175">Coiled coil</keyword>
<name>A0A1W6S3T3_9VIRU</name>
<keyword evidence="3" id="KW-0946">Virion</keyword>
<dbReference type="Proteomes" id="UP000243941">
    <property type="component" value="Segment"/>
</dbReference>
<feature type="compositionally biased region" description="Basic residues" evidence="2">
    <location>
        <begin position="375"/>
        <end position="387"/>
    </location>
</feature>
<evidence type="ECO:0000313" key="4">
    <source>
        <dbReference type="Proteomes" id="UP000243941"/>
    </source>
</evidence>
<proteinExistence type="predicted"/>
<protein>
    <submittedName>
        <fullName evidence="3">Putative coat protein</fullName>
    </submittedName>
</protein>
<evidence type="ECO:0000256" key="2">
    <source>
        <dbReference type="SAM" id="MobiDB-lite"/>
    </source>
</evidence>
<dbReference type="RefSeq" id="YP_009388305.1">
    <property type="nucleotide sequence ID" value="NC_035070.1"/>
</dbReference>
<dbReference type="EMBL" id="KY695011">
    <property type="protein sequence ID" value="ARO72613.1"/>
    <property type="molecule type" value="Genomic_RNA"/>
</dbReference>
<dbReference type="GeneID" id="33134344"/>
<evidence type="ECO:0000313" key="3">
    <source>
        <dbReference type="EMBL" id="ARO72613.1"/>
    </source>
</evidence>
<keyword evidence="3" id="KW-0167">Capsid protein</keyword>
<dbReference type="KEGG" id="vg:33134344"/>
<keyword evidence="4" id="KW-1185">Reference proteome</keyword>
<sequence length="387" mass="43690">MAGLEGEGSEGIHLVEKTPKQEQEELFTASEKLREAGIPLGAFDRNAIIKAGHSFNGYMKMIKYVTNYTEGGFFDTLLVMGGSKKLYPIHSKMDHFGFVRFARWLQSKEGQDEIYTLQREQKLLRKAGESLTPTQMIKNDVFNLIRTEFSRAMKAEREKFEQEKDELRRLLRQKEREERQAFKNLQEKFAPISFYREPTDEEVGIAAYEMYENEARKNGKTPMSRYHGGDVYARQHFSQAARELAQVYFASNPENQDIMERFMKERFLFFRKTADESGERTARMQLVGIGGEKAVEDALAEEAKAYGDDPDRDSAGAGAAGEVQGASKKAKPRFVSKPPTGRGKAAAGDQPEGGADQPGSEDAEDQSDTSSTLSRPRKTARNTRSKK</sequence>